<feature type="compositionally biased region" description="Polar residues" evidence="1">
    <location>
        <begin position="281"/>
        <end position="298"/>
    </location>
</feature>
<evidence type="ECO:0000313" key="2">
    <source>
        <dbReference type="EMBL" id="USW50217.1"/>
    </source>
</evidence>
<dbReference type="Proteomes" id="UP001056384">
    <property type="component" value="Chromosome 2"/>
</dbReference>
<feature type="compositionally biased region" description="Polar residues" evidence="1">
    <location>
        <begin position="243"/>
        <end position="252"/>
    </location>
</feature>
<evidence type="ECO:0000313" key="3">
    <source>
        <dbReference type="Proteomes" id="UP001056384"/>
    </source>
</evidence>
<dbReference type="AlphaFoldDB" id="A0A9Q9AQG8"/>
<dbReference type="InterPro" id="IPR038883">
    <property type="entry name" value="AN11006-like"/>
</dbReference>
<organism evidence="2 3">
    <name type="scientific">Septoria linicola</name>
    <dbReference type="NCBI Taxonomy" id="215465"/>
    <lineage>
        <taxon>Eukaryota</taxon>
        <taxon>Fungi</taxon>
        <taxon>Dikarya</taxon>
        <taxon>Ascomycota</taxon>
        <taxon>Pezizomycotina</taxon>
        <taxon>Dothideomycetes</taxon>
        <taxon>Dothideomycetidae</taxon>
        <taxon>Mycosphaerellales</taxon>
        <taxon>Mycosphaerellaceae</taxon>
        <taxon>Septoria</taxon>
    </lineage>
</organism>
<accession>A0A9Q9AQG8</accession>
<feature type="region of interest" description="Disordered" evidence="1">
    <location>
        <begin position="224"/>
        <end position="299"/>
    </location>
</feature>
<feature type="compositionally biased region" description="Polar residues" evidence="1">
    <location>
        <begin position="224"/>
        <end position="235"/>
    </location>
</feature>
<feature type="region of interest" description="Disordered" evidence="1">
    <location>
        <begin position="320"/>
        <end position="359"/>
    </location>
</feature>
<protein>
    <submittedName>
        <fullName evidence="2">Uncharacterized protein</fullName>
    </submittedName>
</protein>
<gene>
    <name evidence="2" type="ORF">Slin15195_G035360</name>
</gene>
<dbReference type="PANTHER" id="PTHR42085:SF2">
    <property type="entry name" value="F-BOX DOMAIN-CONTAINING PROTEIN"/>
    <property type="match status" value="1"/>
</dbReference>
<dbReference type="PANTHER" id="PTHR42085">
    <property type="entry name" value="F-BOX DOMAIN-CONTAINING PROTEIN"/>
    <property type="match status" value="1"/>
</dbReference>
<evidence type="ECO:0000256" key="1">
    <source>
        <dbReference type="SAM" id="MobiDB-lite"/>
    </source>
</evidence>
<sequence length="359" mass="40758">MPSQITANYNELATCELLSTTPEIRNRIYEFVFAVEPTRTDRPPRNDCPFVRLRHEPSLDAGQSKVPPTALSLLVTCRKVFSEAAGMFYHQNNIMLTISGPHNMRSFMAATSRPRLDSIRRLSIFSGNVLQSLELCAELYRLPRLEEIFFYDKRKMTIFGNHDSSAQMVRDLRDYMHKVETMARGFPKVKKIHWCEDWDTVLPAEKIKELDTIEAEINAVLPANSVQQPTPSLKNAPSMPRSIDSTNNQLAQTYRGENPPKRDTISRPSQYLGSRHALHSAASTQETGPSNELSNPPSTFRIVTKRNARGQAIEWEKRINHFPDTISTPTALLPGGKPVSPPPKKRSDVERRRFEGEDD</sequence>
<feature type="compositionally biased region" description="Basic and acidic residues" evidence="1">
    <location>
        <begin position="345"/>
        <end position="359"/>
    </location>
</feature>
<proteinExistence type="predicted"/>
<keyword evidence="3" id="KW-1185">Reference proteome</keyword>
<reference evidence="2" key="1">
    <citation type="submission" date="2022-06" db="EMBL/GenBank/DDBJ databases">
        <title>Complete genome sequences of two strains of the flax pathogen Septoria linicola.</title>
        <authorList>
            <person name="Lapalu N."/>
            <person name="Simon A."/>
            <person name="Demenou B."/>
            <person name="Paumier D."/>
            <person name="Guillot M.-P."/>
            <person name="Gout L."/>
            <person name="Valade R."/>
        </authorList>
    </citation>
    <scope>NUCLEOTIDE SEQUENCE</scope>
    <source>
        <strain evidence="2">SE15195</strain>
    </source>
</reference>
<dbReference type="EMBL" id="CP099419">
    <property type="protein sequence ID" value="USW50217.1"/>
    <property type="molecule type" value="Genomic_DNA"/>
</dbReference>
<name>A0A9Q9AQG8_9PEZI</name>